<dbReference type="OrthoDB" id="10030336at2759"/>
<feature type="compositionally biased region" description="Basic and acidic residues" evidence="1">
    <location>
        <begin position="693"/>
        <end position="706"/>
    </location>
</feature>
<name>A0A9Q0E6L5_9TELE</name>
<proteinExistence type="predicted"/>
<dbReference type="InterPro" id="IPR027851">
    <property type="entry name" value="DUF4628"/>
</dbReference>
<dbReference type="EMBL" id="JANIIK010000048">
    <property type="protein sequence ID" value="KAJ3599810.1"/>
    <property type="molecule type" value="Genomic_DNA"/>
</dbReference>
<dbReference type="Pfam" id="PF15429">
    <property type="entry name" value="DUF4628"/>
    <property type="match status" value="1"/>
</dbReference>
<dbReference type="SMART" id="SM00462">
    <property type="entry name" value="PTB"/>
    <property type="match status" value="1"/>
</dbReference>
<dbReference type="PROSITE" id="PS01179">
    <property type="entry name" value="PID"/>
    <property type="match status" value="1"/>
</dbReference>
<dbReference type="InterPro" id="IPR011993">
    <property type="entry name" value="PH-like_dom_sf"/>
</dbReference>
<accession>A0A9Q0E6L5</accession>
<dbReference type="AlphaFoldDB" id="A0A9Q0E6L5"/>
<feature type="compositionally biased region" description="Basic and acidic residues" evidence="1">
    <location>
        <begin position="638"/>
        <end position="653"/>
    </location>
</feature>
<dbReference type="InterPro" id="IPR006020">
    <property type="entry name" value="PTB/PI_dom"/>
</dbReference>
<reference evidence="3" key="1">
    <citation type="submission" date="2022-07" db="EMBL/GenBank/DDBJ databases">
        <title>Chromosome-level genome of Muraenolepis orangiensis.</title>
        <authorList>
            <person name="Kim J."/>
        </authorList>
    </citation>
    <scope>NUCLEOTIDE SEQUENCE</scope>
    <source>
        <strain evidence="3">KU_S4_2022</strain>
        <tissue evidence="3">Muscle</tissue>
    </source>
</reference>
<sequence length="758" mass="81627">MSSNLIPCSVSCPLLQYEFKVKNIKKKKVNIIVSVEGVKVNLRKKKKKKEWTWDESKMMVMQDPIYRIFYVSHDSQDLKIFSYIARDGQSNLFRCNVFKSKKKSQAMRIVRTVGQAFEVCHKLSLLHTQQSTDGAEDGDKTAGKLNLVGEKVELAVAVTAAAEATEETDIDAEECVTVAAADSTVDEFGNANRGVTDLDATAEETGDPSHTDAMLSGLSSHSLRVLLCAAPRVRTSPRGSRGGLFADGQPQDAASGFGHAVAGQPPDQLSAEATARLEAQARVHQLLLQNKDLLQHISLLVKQIQELEANFSGPHCMGSQDSLLEITFRSSVAPVLCDPTTPKSEGRANGEAPRPDAFSPSSAALGSPLGRDPSCLLKPERFRFLPGPPGCPAPAPSPLPQLDAVVGGEWGGCPPASPPPLPQGRGEMEPSVALRKMSRDSPDVARFRESGIASEQGIPDCLGDEIQQMNQISRLGQVSARHGLGSAHPIPAIGLPADSPASGGQQRLKNAIILGKAKVNDLLRRKEQSHLGDIGVTEVNKNVGAVWSCMDQVNQSAVDSHVSASAFDGFPRLDPPPPTGRKRLPRALKTTREMMISSDPVVSAPEAADPSSSPLASPDRTPLLSKEDEEEVEARPGQGEKKEEEEGERRDQKMNGLTNRGQEDNWEDILESEARLDAQKHLDAQTQHSVPDVIHKDPPGPQEEARLASTPSLGKGHYRISLGEELLGNGTVSAPCRVLSTAGNADEAERHPDLLLFE</sequence>
<feature type="region of interest" description="Disordered" evidence="1">
    <location>
        <begin position="337"/>
        <end position="370"/>
    </location>
</feature>
<dbReference type="SUPFAM" id="SSF50729">
    <property type="entry name" value="PH domain-like"/>
    <property type="match status" value="1"/>
</dbReference>
<organism evidence="3 4">
    <name type="scientific">Muraenolepis orangiensis</name>
    <name type="common">Patagonian moray cod</name>
    <dbReference type="NCBI Taxonomy" id="630683"/>
    <lineage>
        <taxon>Eukaryota</taxon>
        <taxon>Metazoa</taxon>
        <taxon>Chordata</taxon>
        <taxon>Craniata</taxon>
        <taxon>Vertebrata</taxon>
        <taxon>Euteleostomi</taxon>
        <taxon>Actinopterygii</taxon>
        <taxon>Neopterygii</taxon>
        <taxon>Teleostei</taxon>
        <taxon>Neoteleostei</taxon>
        <taxon>Acanthomorphata</taxon>
        <taxon>Zeiogadaria</taxon>
        <taxon>Gadariae</taxon>
        <taxon>Gadiformes</taxon>
        <taxon>Muraenolepidoidei</taxon>
        <taxon>Muraenolepididae</taxon>
        <taxon>Muraenolepis</taxon>
    </lineage>
</organism>
<dbReference type="PANTHER" id="PTHR11232">
    <property type="entry name" value="PHOSPHOTYROSINE INTERACTION DOMAIN-CONTAINING FAMILY MEMBER"/>
    <property type="match status" value="1"/>
</dbReference>
<evidence type="ECO:0000256" key="1">
    <source>
        <dbReference type="SAM" id="MobiDB-lite"/>
    </source>
</evidence>
<comment type="caution">
    <text evidence="3">The sequence shown here is derived from an EMBL/GenBank/DDBJ whole genome shotgun (WGS) entry which is preliminary data.</text>
</comment>
<feature type="domain" description="PID" evidence="2">
    <location>
        <begin position="55"/>
        <end position="122"/>
    </location>
</feature>
<dbReference type="PANTHER" id="PTHR11232:SF76">
    <property type="entry name" value="CARBOXYL-TERMINAL PDZ LIGAND OF NEURONAL NITRIC OXIDE SYNTHASE PROTEIN"/>
    <property type="match status" value="1"/>
</dbReference>
<keyword evidence="4" id="KW-1185">Reference proteome</keyword>
<evidence type="ECO:0000259" key="2">
    <source>
        <dbReference type="PROSITE" id="PS01179"/>
    </source>
</evidence>
<evidence type="ECO:0000313" key="3">
    <source>
        <dbReference type="EMBL" id="KAJ3599810.1"/>
    </source>
</evidence>
<feature type="region of interest" description="Disordered" evidence="1">
    <location>
        <begin position="597"/>
        <end position="715"/>
    </location>
</feature>
<dbReference type="Proteomes" id="UP001148018">
    <property type="component" value="Unassembled WGS sequence"/>
</dbReference>
<evidence type="ECO:0000313" key="4">
    <source>
        <dbReference type="Proteomes" id="UP001148018"/>
    </source>
</evidence>
<dbReference type="Gene3D" id="2.30.29.30">
    <property type="entry name" value="Pleckstrin-homology domain (PH domain)/Phosphotyrosine-binding domain (PTB)"/>
    <property type="match status" value="1"/>
</dbReference>
<gene>
    <name evidence="3" type="ORF">NHX12_033764</name>
</gene>
<dbReference type="Pfam" id="PF00640">
    <property type="entry name" value="PID"/>
    <property type="match status" value="1"/>
</dbReference>
<dbReference type="InterPro" id="IPR051133">
    <property type="entry name" value="Adapter_Engulfment-Domain"/>
</dbReference>
<dbReference type="FunFam" id="2.30.29.30:FF:000466">
    <property type="entry name" value="carboxyl-terminal PDZ ligand of neuronal nitric oxide synthase protein-like"/>
    <property type="match status" value="1"/>
</dbReference>
<feature type="compositionally biased region" description="Low complexity" evidence="1">
    <location>
        <begin position="599"/>
        <end position="619"/>
    </location>
</feature>
<dbReference type="GO" id="GO:0050998">
    <property type="term" value="F:nitric-oxide synthase binding"/>
    <property type="evidence" value="ECO:0007669"/>
    <property type="project" value="TreeGrafter"/>
</dbReference>
<feature type="compositionally biased region" description="Basic and acidic residues" evidence="1">
    <location>
        <begin position="672"/>
        <end position="683"/>
    </location>
</feature>
<protein>
    <recommendedName>
        <fullName evidence="2">PID domain-containing protein</fullName>
    </recommendedName>
</protein>